<comment type="caution">
    <text evidence="2">The sequence shown here is derived from an EMBL/GenBank/DDBJ whole genome shotgun (WGS) entry which is preliminary data.</text>
</comment>
<feature type="domain" description="DUF4037" evidence="1">
    <location>
        <begin position="124"/>
        <end position="222"/>
    </location>
</feature>
<gene>
    <name evidence="2" type="ORF">GCM10023225_18640</name>
</gene>
<sequence length="346" mass="37482">MPAFRPAAGLCADLHRQVLAPALAGVPHAAALLGPGSDVLGFDTERSTDHDWGPRACVFVDPADVGRARELVAAAVPAEFGGWPLRIGRDGGPLEHRVLVDTWPGWLRATLGVDATGDLDVVDWLLLPQQRLLEVVAGPVFADPRGELAAVRTRLAWYPDDVWWWLLACQWRRLAQEEAFVQRTAEVGDELGSAVLAARQVREAVRLALLMARRYAPYAKWLGSAFARLAHPDGLDRSLRAALGAGDLVARERALVAASEALARRHAELPGATALDPRARRFHDRPALVLGADRFAADCLARVRDERLLGLPLIGSVDQVADSTDLLVRPDLLRRLRALYAGGAGP</sequence>
<keyword evidence="3" id="KW-1185">Reference proteome</keyword>
<protein>
    <submittedName>
        <fullName evidence="2">DUF4037 domain-containing protein</fullName>
    </submittedName>
</protein>
<organism evidence="2 3">
    <name type="scientific">Kineococcus glutinatus</name>
    <dbReference type="NCBI Taxonomy" id="1070872"/>
    <lineage>
        <taxon>Bacteria</taxon>
        <taxon>Bacillati</taxon>
        <taxon>Actinomycetota</taxon>
        <taxon>Actinomycetes</taxon>
        <taxon>Kineosporiales</taxon>
        <taxon>Kineosporiaceae</taxon>
        <taxon>Kineococcus</taxon>
    </lineage>
</organism>
<name>A0ABP9HU05_9ACTN</name>
<dbReference type="RefSeq" id="WP_345712213.1">
    <property type="nucleotide sequence ID" value="NZ_BAABIL010000254.1"/>
</dbReference>
<reference evidence="3" key="1">
    <citation type="journal article" date="2019" name="Int. J. Syst. Evol. Microbiol.">
        <title>The Global Catalogue of Microorganisms (GCM) 10K type strain sequencing project: providing services to taxonomists for standard genome sequencing and annotation.</title>
        <authorList>
            <consortium name="The Broad Institute Genomics Platform"/>
            <consortium name="The Broad Institute Genome Sequencing Center for Infectious Disease"/>
            <person name="Wu L."/>
            <person name="Ma J."/>
        </authorList>
    </citation>
    <scope>NUCLEOTIDE SEQUENCE [LARGE SCALE GENOMIC DNA]</scope>
    <source>
        <strain evidence="3">JCM 18126</strain>
    </source>
</reference>
<evidence type="ECO:0000313" key="2">
    <source>
        <dbReference type="EMBL" id="GAA4978295.1"/>
    </source>
</evidence>
<dbReference type="EMBL" id="BAABIL010000254">
    <property type="protein sequence ID" value="GAA4978295.1"/>
    <property type="molecule type" value="Genomic_DNA"/>
</dbReference>
<proteinExistence type="predicted"/>
<evidence type="ECO:0000313" key="3">
    <source>
        <dbReference type="Proteomes" id="UP001501195"/>
    </source>
</evidence>
<accession>A0ABP9HU05</accession>
<dbReference type="Proteomes" id="UP001501195">
    <property type="component" value="Unassembled WGS sequence"/>
</dbReference>
<dbReference type="Pfam" id="PF13228">
    <property type="entry name" value="DUF4037"/>
    <property type="match status" value="1"/>
</dbReference>
<dbReference type="InterPro" id="IPR025117">
    <property type="entry name" value="DUF4037"/>
</dbReference>
<evidence type="ECO:0000259" key="1">
    <source>
        <dbReference type="Pfam" id="PF13228"/>
    </source>
</evidence>